<dbReference type="AlphaFoldDB" id="A0A2T5BF07"/>
<feature type="signal peptide" evidence="8">
    <location>
        <begin position="1"/>
        <end position="25"/>
    </location>
</feature>
<evidence type="ECO:0000256" key="1">
    <source>
        <dbReference type="ARBA" id="ARBA00004167"/>
    </source>
</evidence>
<organism evidence="9 10">
    <name type="scientific">Mycoplana dimorpha</name>
    <dbReference type="NCBI Taxonomy" id="28320"/>
    <lineage>
        <taxon>Bacteria</taxon>
        <taxon>Pseudomonadati</taxon>
        <taxon>Pseudomonadota</taxon>
        <taxon>Alphaproteobacteria</taxon>
        <taxon>Hyphomicrobiales</taxon>
        <taxon>Rhizobiaceae</taxon>
        <taxon>Mycoplana</taxon>
    </lineage>
</organism>
<comment type="function">
    <text evidence="6">Has immunoglobulin-binding and hemagglutination properties, and can bind to mannose. Essential for virulence. May be involved in LPS biosynthesis or polysaccharide transport.</text>
</comment>
<keyword evidence="10" id="KW-1185">Reference proteome</keyword>
<dbReference type="EMBL" id="PZZZ01000002">
    <property type="protein sequence ID" value="PTM97567.1"/>
    <property type="molecule type" value="Genomic_DNA"/>
</dbReference>
<accession>A0A2T5BF07</accession>
<gene>
    <name evidence="9" type="ORF">C7449_102441</name>
</gene>
<evidence type="ECO:0000256" key="6">
    <source>
        <dbReference type="ARBA" id="ARBA00025321"/>
    </source>
</evidence>
<keyword evidence="4" id="KW-1003">Cell membrane</keyword>
<evidence type="ECO:0000256" key="7">
    <source>
        <dbReference type="SAM" id="MobiDB-lite"/>
    </source>
</evidence>
<evidence type="ECO:0000313" key="9">
    <source>
        <dbReference type="EMBL" id="PTM97567.1"/>
    </source>
</evidence>
<feature type="chain" id="PRO_5015723826" description="Lectin-like protein BA14k" evidence="8">
    <location>
        <begin position="26"/>
        <end position="141"/>
    </location>
</feature>
<dbReference type="Proteomes" id="UP000241247">
    <property type="component" value="Unassembled WGS sequence"/>
</dbReference>
<evidence type="ECO:0000256" key="3">
    <source>
        <dbReference type="ARBA" id="ARBA00020552"/>
    </source>
</evidence>
<comment type="subcellular location">
    <subcellularLocation>
        <location evidence="1">Membrane</location>
        <topology evidence="1">Single-pass membrane protein</topology>
    </subcellularLocation>
</comment>
<evidence type="ECO:0000256" key="8">
    <source>
        <dbReference type="SAM" id="SignalP"/>
    </source>
</evidence>
<keyword evidence="8" id="KW-0732">Signal</keyword>
<evidence type="ECO:0000256" key="5">
    <source>
        <dbReference type="ARBA" id="ARBA00022734"/>
    </source>
</evidence>
<evidence type="ECO:0000313" key="10">
    <source>
        <dbReference type="Proteomes" id="UP000241247"/>
    </source>
</evidence>
<keyword evidence="5" id="KW-0430">Lectin</keyword>
<sequence length="141" mass="15657">MRKPTALLVGAVFAAILAAPAPAAAIDGLRPRNGPVAVGDPPPDVLTGQDPVDALRGPPVYRGQRGYRNYREGYYQYKGYWYPRWIFGNGEMLGDTTVGPYAPVYGMTRENWCATRYRSYRLSDNTYLPRTGGPRIQCVPQ</sequence>
<comment type="caution">
    <text evidence="9">The sequence shown here is derived from an EMBL/GenBank/DDBJ whole genome shotgun (WGS) entry which is preliminary data.</text>
</comment>
<proteinExistence type="inferred from homology"/>
<evidence type="ECO:0000256" key="4">
    <source>
        <dbReference type="ARBA" id="ARBA00022475"/>
    </source>
</evidence>
<dbReference type="GO" id="GO:0016020">
    <property type="term" value="C:membrane"/>
    <property type="evidence" value="ECO:0007669"/>
    <property type="project" value="UniProtKB-SubCell"/>
</dbReference>
<keyword evidence="4" id="KW-0472">Membrane</keyword>
<dbReference type="GO" id="GO:0030246">
    <property type="term" value="F:carbohydrate binding"/>
    <property type="evidence" value="ECO:0007669"/>
    <property type="project" value="UniProtKB-KW"/>
</dbReference>
<evidence type="ECO:0000256" key="2">
    <source>
        <dbReference type="ARBA" id="ARBA00010270"/>
    </source>
</evidence>
<name>A0A2T5BF07_MYCDI</name>
<dbReference type="InterPro" id="IPR012413">
    <property type="entry name" value="BA14K"/>
</dbReference>
<feature type="region of interest" description="Disordered" evidence="7">
    <location>
        <begin position="34"/>
        <end position="58"/>
    </location>
</feature>
<reference evidence="9 10" key="1">
    <citation type="submission" date="2018-04" db="EMBL/GenBank/DDBJ databases">
        <title>Genomic Encyclopedia of Type Strains, Phase IV (KMG-IV): sequencing the most valuable type-strain genomes for metagenomic binning, comparative biology and taxonomic classification.</title>
        <authorList>
            <person name="Goeker M."/>
        </authorList>
    </citation>
    <scope>NUCLEOTIDE SEQUENCE [LARGE SCALE GENOMIC DNA]</scope>
    <source>
        <strain evidence="9 10">DSM 7138</strain>
    </source>
</reference>
<dbReference type="RefSeq" id="WP_170115806.1">
    <property type="nucleotide sequence ID" value="NZ_JBHEEX010000001.1"/>
</dbReference>
<protein>
    <recommendedName>
        <fullName evidence="3">Lectin-like protein BA14k</fullName>
    </recommendedName>
</protein>
<comment type="similarity">
    <text evidence="2">Belongs to the BA14k family.</text>
</comment>
<dbReference type="Pfam" id="PF07886">
    <property type="entry name" value="BA14K"/>
    <property type="match status" value="1"/>
</dbReference>